<organism evidence="2 3">
    <name type="scientific">Candidatus Uhrbacteria bacterium RIFCSPLOWO2_01_FULL_47_25</name>
    <dbReference type="NCBI Taxonomy" id="1802402"/>
    <lineage>
        <taxon>Bacteria</taxon>
        <taxon>Candidatus Uhriibacteriota</taxon>
    </lineage>
</organism>
<keyword evidence="1" id="KW-1133">Transmembrane helix</keyword>
<accession>A0A1F7UXQ5</accession>
<feature type="transmembrane region" description="Helical" evidence="1">
    <location>
        <begin position="50"/>
        <end position="75"/>
    </location>
</feature>
<feature type="transmembrane region" description="Helical" evidence="1">
    <location>
        <begin position="6"/>
        <end position="29"/>
    </location>
</feature>
<protein>
    <submittedName>
        <fullName evidence="2">Uncharacterized protein</fullName>
    </submittedName>
</protein>
<dbReference type="AlphaFoldDB" id="A0A1F7UXQ5"/>
<dbReference type="EMBL" id="MGEK01000019">
    <property type="protein sequence ID" value="OGL82508.1"/>
    <property type="molecule type" value="Genomic_DNA"/>
</dbReference>
<evidence type="ECO:0000313" key="2">
    <source>
        <dbReference type="EMBL" id="OGL82508.1"/>
    </source>
</evidence>
<name>A0A1F7UXQ5_9BACT</name>
<gene>
    <name evidence="2" type="ORF">A2936_03755</name>
</gene>
<comment type="caution">
    <text evidence="2">The sequence shown here is derived from an EMBL/GenBank/DDBJ whole genome shotgun (WGS) entry which is preliminary data.</text>
</comment>
<reference evidence="2 3" key="1">
    <citation type="journal article" date="2016" name="Nat. Commun.">
        <title>Thousands of microbial genomes shed light on interconnected biogeochemical processes in an aquifer system.</title>
        <authorList>
            <person name="Anantharaman K."/>
            <person name="Brown C.T."/>
            <person name="Hug L.A."/>
            <person name="Sharon I."/>
            <person name="Castelle C.J."/>
            <person name="Probst A.J."/>
            <person name="Thomas B.C."/>
            <person name="Singh A."/>
            <person name="Wilkins M.J."/>
            <person name="Karaoz U."/>
            <person name="Brodie E.L."/>
            <person name="Williams K.H."/>
            <person name="Hubbard S.S."/>
            <person name="Banfield J.F."/>
        </authorList>
    </citation>
    <scope>NUCLEOTIDE SEQUENCE [LARGE SCALE GENOMIC DNA]</scope>
</reference>
<keyword evidence="1" id="KW-0472">Membrane</keyword>
<sequence length="90" mass="9841">MSRILWGLIITAAGAGIVIYTEPIFSFFGSVDWAEQWIPFYGGSRLSYKLFGILLVVIGLMMLTGLLGPVILWLFGGLFSGFTPPTPPSR</sequence>
<evidence type="ECO:0000256" key="1">
    <source>
        <dbReference type="SAM" id="Phobius"/>
    </source>
</evidence>
<proteinExistence type="predicted"/>
<evidence type="ECO:0000313" key="3">
    <source>
        <dbReference type="Proteomes" id="UP000176846"/>
    </source>
</evidence>
<keyword evidence="1" id="KW-0812">Transmembrane</keyword>
<dbReference type="Proteomes" id="UP000176846">
    <property type="component" value="Unassembled WGS sequence"/>
</dbReference>